<reference evidence="4" key="1">
    <citation type="submission" date="2016-11" db="EMBL/GenBank/DDBJ databases">
        <authorList>
            <person name="Varghese N."/>
            <person name="Submissions S."/>
        </authorList>
    </citation>
    <scope>NUCLEOTIDE SEQUENCE [LARGE SCALE GENOMIC DNA]</scope>
    <source>
        <strain evidence="4">DSM 19859</strain>
    </source>
</reference>
<evidence type="ECO:0000313" key="5">
    <source>
        <dbReference type="Proteomes" id="UP000290037"/>
    </source>
</evidence>
<proteinExistence type="predicted"/>
<evidence type="ECO:0000313" key="3">
    <source>
        <dbReference type="EMBL" id="SHH76703.1"/>
    </source>
</evidence>
<evidence type="ECO:0000313" key="2">
    <source>
        <dbReference type="EMBL" id="RXG30984.1"/>
    </source>
</evidence>
<dbReference type="OrthoDB" id="1145018at2"/>
<keyword evidence="1" id="KW-0812">Transmembrane</keyword>
<gene>
    <name evidence="2" type="ORF">DSM01_120</name>
    <name evidence="3" type="ORF">SAMN04487999_0828</name>
</gene>
<dbReference type="STRING" id="573501.SAMN04487999_0828"/>
<keyword evidence="1" id="KW-0472">Membrane</keyword>
<organism evidence="3 4">
    <name type="scientific">Leeuwenhoekiella palythoae</name>
    <dbReference type="NCBI Taxonomy" id="573501"/>
    <lineage>
        <taxon>Bacteria</taxon>
        <taxon>Pseudomonadati</taxon>
        <taxon>Bacteroidota</taxon>
        <taxon>Flavobacteriia</taxon>
        <taxon>Flavobacteriales</taxon>
        <taxon>Flavobacteriaceae</taxon>
        <taxon>Leeuwenhoekiella</taxon>
    </lineage>
</organism>
<dbReference type="AlphaFoldDB" id="A0A1M5VP58"/>
<dbReference type="EMBL" id="QOVN01000001">
    <property type="protein sequence ID" value="RXG30984.1"/>
    <property type="molecule type" value="Genomic_DNA"/>
</dbReference>
<keyword evidence="1" id="KW-1133">Transmembrane helix</keyword>
<evidence type="ECO:0000256" key="1">
    <source>
        <dbReference type="SAM" id="Phobius"/>
    </source>
</evidence>
<reference evidence="3" key="2">
    <citation type="submission" date="2016-11" db="EMBL/GenBank/DDBJ databases">
        <authorList>
            <person name="Jaros S."/>
            <person name="Januszkiewicz K."/>
            <person name="Wedrychowicz H."/>
        </authorList>
    </citation>
    <scope>NUCLEOTIDE SEQUENCE [LARGE SCALE GENOMIC DNA]</scope>
    <source>
        <strain evidence="3">DSM 19859</strain>
    </source>
</reference>
<protein>
    <submittedName>
        <fullName evidence="3">Uncharacterized protein</fullName>
    </submittedName>
</protein>
<dbReference type="Proteomes" id="UP000290037">
    <property type="component" value="Unassembled WGS sequence"/>
</dbReference>
<dbReference type="EMBL" id="FQXT01000002">
    <property type="protein sequence ID" value="SHH76703.1"/>
    <property type="molecule type" value="Genomic_DNA"/>
</dbReference>
<dbReference type="RefSeq" id="WP_072980725.1">
    <property type="nucleotide sequence ID" value="NZ_CAXPJH010000015.1"/>
</dbReference>
<reference evidence="2 5" key="3">
    <citation type="submission" date="2018-07" db="EMBL/GenBank/DDBJ databases">
        <title>Leeuwenhoekiella genomics.</title>
        <authorList>
            <person name="Tahon G."/>
            <person name="Willems A."/>
        </authorList>
    </citation>
    <scope>NUCLEOTIDE SEQUENCE [LARGE SCALE GENOMIC DNA]</scope>
    <source>
        <strain evidence="2 5">LMG 24856</strain>
    </source>
</reference>
<accession>A0A1M5VP58</accession>
<keyword evidence="5" id="KW-1185">Reference proteome</keyword>
<evidence type="ECO:0000313" key="4">
    <source>
        <dbReference type="Proteomes" id="UP000184240"/>
    </source>
</evidence>
<dbReference type="Proteomes" id="UP000184240">
    <property type="component" value="Unassembled WGS sequence"/>
</dbReference>
<feature type="transmembrane region" description="Helical" evidence="1">
    <location>
        <begin position="35"/>
        <end position="53"/>
    </location>
</feature>
<sequence>MRNAIIILFCILCLTLGYGFYLRYFTEDTLTGDRFLGLTILAVAFILMPMFLYHRWKDRNVKDYMLDEDNIRKMRDFNESKESRKNSENQ</sequence>
<name>A0A1M5VP58_9FLAO</name>